<reference evidence="1 2" key="1">
    <citation type="submission" date="2021-06" db="EMBL/GenBank/DDBJ databases">
        <authorList>
            <person name="Sun Q."/>
            <person name="Li D."/>
        </authorList>
    </citation>
    <scope>NUCLEOTIDE SEQUENCE [LARGE SCALE GENOMIC DNA]</scope>
    <source>
        <strain evidence="1 2">MSJ-40</strain>
    </source>
</reference>
<accession>A0ABS6ED39</accession>
<name>A0ABS6ED39_9FIRM</name>
<dbReference type="EMBL" id="JAHLPM010000036">
    <property type="protein sequence ID" value="MBU5440380.1"/>
    <property type="molecule type" value="Genomic_DNA"/>
</dbReference>
<comment type="caution">
    <text evidence="1">The sequence shown here is derived from an EMBL/GenBank/DDBJ whole genome shotgun (WGS) entry which is preliminary data.</text>
</comment>
<sequence>MVFNHFEIVILIGKKNTVRNFLKLGIEPEKVAEVAELSIEEVLELKKRIRKLNIKIIYNVCII</sequence>
<protein>
    <submittedName>
        <fullName evidence="1">Uncharacterized protein</fullName>
    </submittedName>
</protein>
<evidence type="ECO:0000313" key="1">
    <source>
        <dbReference type="EMBL" id="MBU5440380.1"/>
    </source>
</evidence>
<dbReference type="Proteomes" id="UP000749471">
    <property type="component" value="Unassembled WGS sequence"/>
</dbReference>
<organism evidence="1 2">
    <name type="scientific">Tissierella simiarum</name>
    <dbReference type="NCBI Taxonomy" id="2841534"/>
    <lineage>
        <taxon>Bacteria</taxon>
        <taxon>Bacillati</taxon>
        <taxon>Bacillota</taxon>
        <taxon>Tissierellia</taxon>
        <taxon>Tissierellales</taxon>
        <taxon>Tissierellaceae</taxon>
        <taxon>Tissierella</taxon>
    </lineage>
</organism>
<evidence type="ECO:0000313" key="2">
    <source>
        <dbReference type="Proteomes" id="UP000749471"/>
    </source>
</evidence>
<dbReference type="RefSeq" id="WP_216522659.1">
    <property type="nucleotide sequence ID" value="NZ_JAHLPM010000036.1"/>
</dbReference>
<gene>
    <name evidence="1" type="ORF">KQI42_20500</name>
</gene>
<proteinExistence type="predicted"/>
<keyword evidence="2" id="KW-1185">Reference proteome</keyword>